<proteinExistence type="predicted"/>
<protein>
    <submittedName>
        <fullName evidence="1">Uncharacterized protein</fullName>
    </submittedName>
</protein>
<dbReference type="RefSeq" id="XP_003854305.1">
    <property type="nucleotide sequence ID" value="XM_003854257.1"/>
</dbReference>
<dbReference type="HOGENOM" id="CLU_007655_0_0_1"/>
<evidence type="ECO:0000313" key="2">
    <source>
        <dbReference type="Proteomes" id="UP000008062"/>
    </source>
</evidence>
<dbReference type="InParanoid" id="F9X7X1"/>
<dbReference type="GeneID" id="13395491"/>
<keyword evidence="2" id="KW-1185">Reference proteome</keyword>
<dbReference type="STRING" id="336722.F9X7X1"/>
<dbReference type="KEGG" id="ztr:MYCGRDRAFT_70186"/>
<dbReference type="OMA" id="ARMFATR"/>
<dbReference type="OrthoDB" id="5366531at2759"/>
<dbReference type="EMBL" id="CM001198">
    <property type="protein sequence ID" value="EGP89281.1"/>
    <property type="molecule type" value="Genomic_DNA"/>
</dbReference>
<dbReference type="eggNOG" id="ENOG502S1QC">
    <property type="taxonomic scope" value="Eukaryota"/>
</dbReference>
<reference evidence="1 2" key="1">
    <citation type="journal article" date="2011" name="PLoS Genet.">
        <title>Finished genome of the fungal wheat pathogen Mycosphaerella graminicola reveals dispensome structure, chromosome plasticity, and stealth pathogenesis.</title>
        <authorList>
            <person name="Goodwin S.B."/>
            <person name="Ben M'barek S."/>
            <person name="Dhillon B."/>
            <person name="Wittenberg A.H.J."/>
            <person name="Crane C.F."/>
            <person name="Hane J.K."/>
            <person name="Foster A.J."/>
            <person name="Van der Lee T.A.J."/>
            <person name="Grimwood J."/>
            <person name="Aerts A."/>
            <person name="Antoniw J."/>
            <person name="Bailey A."/>
            <person name="Bluhm B."/>
            <person name="Bowler J."/>
            <person name="Bristow J."/>
            <person name="van der Burgt A."/>
            <person name="Canto-Canche B."/>
            <person name="Churchill A.C.L."/>
            <person name="Conde-Ferraez L."/>
            <person name="Cools H.J."/>
            <person name="Coutinho P.M."/>
            <person name="Csukai M."/>
            <person name="Dehal P."/>
            <person name="De Wit P."/>
            <person name="Donzelli B."/>
            <person name="van de Geest H.C."/>
            <person name="van Ham R.C.H.J."/>
            <person name="Hammond-Kosack K.E."/>
            <person name="Henrissat B."/>
            <person name="Kilian A."/>
            <person name="Kobayashi A.K."/>
            <person name="Koopmann E."/>
            <person name="Kourmpetis Y."/>
            <person name="Kuzniar A."/>
            <person name="Lindquist E."/>
            <person name="Lombard V."/>
            <person name="Maliepaard C."/>
            <person name="Martins N."/>
            <person name="Mehrabi R."/>
            <person name="Nap J.P.H."/>
            <person name="Ponomarenko A."/>
            <person name="Rudd J.J."/>
            <person name="Salamov A."/>
            <person name="Schmutz J."/>
            <person name="Schouten H.J."/>
            <person name="Shapiro H."/>
            <person name="Stergiopoulos I."/>
            <person name="Torriani S.F.F."/>
            <person name="Tu H."/>
            <person name="de Vries R.P."/>
            <person name="Waalwijk C."/>
            <person name="Ware S.B."/>
            <person name="Wiebenga A."/>
            <person name="Zwiers L.-H."/>
            <person name="Oliver R.P."/>
            <person name="Grigoriev I.V."/>
            <person name="Kema G.H.J."/>
        </authorList>
    </citation>
    <scope>NUCLEOTIDE SEQUENCE [LARGE SCALE GENOMIC DNA]</scope>
    <source>
        <strain evidence="2">CBS 115943 / IPO323</strain>
    </source>
</reference>
<dbReference type="Proteomes" id="UP000008062">
    <property type="component" value="Chromosome 3"/>
</dbReference>
<sequence length="780" mass="89924">MSLNAGTELLEPNVTPNRLIENLQRQADLAATQTQGELAIDQPENAGNFKLWVELLQYRQRIDGFRGVLEVWKGLRRRRLDLPVRGQEADILWGTFINAGVESDGLRAQFLRRVCEYAENLDERTCLQYPALHKCIVGRLLRVSPQRAPDFHDRLVASLGTIHVDIRSLASDCANSQDHVEARNAFMQIYSRSEQEPMYDAFMTEMLKCEDEEIILSWHRFFIKDGDKPSLEMAATPGIRRLYEMDNGGSLPARLRKRIDKFESARAKEEILQHLPLTRAKMSTIVGDVHGIKQKELGDNFVAKMFATRAFPLDMVIKGLEFFGIEKLGPLALREMALRAGSFVEFSNKLTVVEAKGIVLDTSVYGRLVQKLTMDGSVQLFDTLIQSDQHPESYGDIETQELLLVDFLEKEDWLNAHLTLMGLSLSGQNGHARAWNRLLQGYIKQHDFRAIARTAQQMQAANMAFTKRTLTFMHRYVLPVRRIGRAPEVSTGKPQWLEPLQFTTNAFIYAAQCGVAVNPLLWKENLKRYGMLHRWDEVEQLVLWLVQNYSAKARPRPYKLRGRIREPKGVLQWIFNRQMRFALFVWAFRRAWHGVSDRYSTTFPPTSSVTSSSGRTCEPWAKGLLLLKRMGDYGISTTPELARNAFLTRMWILFGPAASTNGLNEKVRLHNTRPLAYFVKHANEIWDGELFDLDPELLKVKPQNQARLMVAIFGRRRRVSKIRRDWADVERFAESQAQRGQITQSRNRARIAIRLSAWSHSPFRLVRSTDLEQKRRRFRR</sequence>
<organism evidence="1 2">
    <name type="scientific">Zymoseptoria tritici (strain CBS 115943 / IPO323)</name>
    <name type="common">Speckled leaf blotch fungus</name>
    <name type="synonym">Septoria tritici</name>
    <dbReference type="NCBI Taxonomy" id="336722"/>
    <lineage>
        <taxon>Eukaryota</taxon>
        <taxon>Fungi</taxon>
        <taxon>Dikarya</taxon>
        <taxon>Ascomycota</taxon>
        <taxon>Pezizomycotina</taxon>
        <taxon>Dothideomycetes</taxon>
        <taxon>Dothideomycetidae</taxon>
        <taxon>Mycosphaerellales</taxon>
        <taxon>Mycosphaerellaceae</taxon>
        <taxon>Zymoseptoria</taxon>
    </lineage>
</organism>
<gene>
    <name evidence="1" type="ORF">MYCGRDRAFT_70186</name>
</gene>
<accession>F9X7X1</accession>
<dbReference type="AlphaFoldDB" id="F9X7X1"/>
<evidence type="ECO:0000313" key="1">
    <source>
        <dbReference type="EMBL" id="EGP89281.1"/>
    </source>
</evidence>
<name>F9X7X1_ZYMTI</name>